<name>A0A816RDC2_BRANA</name>
<dbReference type="PANTHER" id="PTHR31293:SF12">
    <property type="entry name" value="RNI-LIKE SUPERFAMILY PROTEIN"/>
    <property type="match status" value="1"/>
</dbReference>
<dbReference type="EMBL" id="HG994365">
    <property type="protein sequence ID" value="CAF2073635.1"/>
    <property type="molecule type" value="Genomic_DNA"/>
</dbReference>
<dbReference type="AlphaFoldDB" id="A0A816RDC2"/>
<dbReference type="Gene3D" id="3.80.10.10">
    <property type="entry name" value="Ribonuclease Inhibitor"/>
    <property type="match status" value="1"/>
</dbReference>
<dbReference type="InterPro" id="IPR006566">
    <property type="entry name" value="FBD"/>
</dbReference>
<gene>
    <name evidence="2" type="ORF">DARMORV10_C01P29240.1</name>
</gene>
<organism evidence="2">
    <name type="scientific">Brassica napus</name>
    <name type="common">Rape</name>
    <dbReference type="NCBI Taxonomy" id="3708"/>
    <lineage>
        <taxon>Eukaryota</taxon>
        <taxon>Viridiplantae</taxon>
        <taxon>Streptophyta</taxon>
        <taxon>Embryophyta</taxon>
        <taxon>Tracheophyta</taxon>
        <taxon>Spermatophyta</taxon>
        <taxon>Magnoliopsida</taxon>
        <taxon>eudicotyledons</taxon>
        <taxon>Gunneridae</taxon>
        <taxon>Pentapetalae</taxon>
        <taxon>rosids</taxon>
        <taxon>malvids</taxon>
        <taxon>Brassicales</taxon>
        <taxon>Brassicaceae</taxon>
        <taxon>Brassiceae</taxon>
        <taxon>Brassica</taxon>
    </lineage>
</organism>
<dbReference type="SMART" id="SM00579">
    <property type="entry name" value="FBD"/>
    <property type="match status" value="1"/>
</dbReference>
<dbReference type="Proteomes" id="UP001295469">
    <property type="component" value="Chromosome C01"/>
</dbReference>
<reference evidence="2" key="1">
    <citation type="submission" date="2021-01" db="EMBL/GenBank/DDBJ databases">
        <authorList>
            <consortium name="Genoscope - CEA"/>
            <person name="William W."/>
        </authorList>
    </citation>
    <scope>NUCLEOTIDE SEQUENCE</scope>
</reference>
<evidence type="ECO:0000313" key="2">
    <source>
        <dbReference type="EMBL" id="CAF2073635.1"/>
    </source>
</evidence>
<accession>A0A816RDC2</accession>
<proteinExistence type="predicted"/>
<dbReference type="InterPro" id="IPR055294">
    <property type="entry name" value="FBL60-like"/>
</dbReference>
<evidence type="ECO:0000259" key="1">
    <source>
        <dbReference type="SMART" id="SM00579"/>
    </source>
</evidence>
<sequence length="208" mass="24141">MKWKSLEVSRKKSFIYLIHTSLLRLHLLVEFLASCLKYPTERIDALKNVKSLTLSSSSTFQTLYFFRESIPLFENLHHLTMRHSDMRVCWRFLPFLLSKTPNLKTLHIEGGLHYAQKSESLDYVCECVSEYSCLSSCAVEFMDINMWDDGAEGEMEQIKHFLGKLAHLELLKVHSLGGISDEDKLRITNHLLMLPRASPKCKVEISFR</sequence>
<dbReference type="SUPFAM" id="SSF52047">
    <property type="entry name" value="RNI-like"/>
    <property type="match status" value="1"/>
</dbReference>
<dbReference type="PANTHER" id="PTHR31293">
    <property type="entry name" value="RNI-LIKE SUPERFAMILY PROTEIN"/>
    <property type="match status" value="1"/>
</dbReference>
<dbReference type="InterPro" id="IPR032675">
    <property type="entry name" value="LRR_dom_sf"/>
</dbReference>
<feature type="domain" description="FBD" evidence="1">
    <location>
        <begin position="132"/>
        <end position="206"/>
    </location>
</feature>
<protein>
    <submittedName>
        <fullName evidence="2">(rape) hypothetical protein</fullName>
    </submittedName>
</protein>